<evidence type="ECO:0008006" key="4">
    <source>
        <dbReference type="Google" id="ProtNLM"/>
    </source>
</evidence>
<accession>A0A7Z2W3C8</accession>
<gene>
    <name evidence="2" type="ORF">HH212_26750</name>
</gene>
<feature type="region of interest" description="Disordered" evidence="1">
    <location>
        <begin position="132"/>
        <end position="216"/>
    </location>
</feature>
<dbReference type="RefSeq" id="WP_170205764.1">
    <property type="nucleotide sequence ID" value="NZ_CP051686.1"/>
</dbReference>
<reference evidence="2 3" key="1">
    <citation type="submission" date="2020-04" db="EMBL/GenBank/DDBJ databases">
        <title>Genome sequencing of novel species.</title>
        <authorList>
            <person name="Heo J."/>
            <person name="Kim S.-J."/>
            <person name="Kim J.-S."/>
            <person name="Hong S.-B."/>
            <person name="Kwon S.-W."/>
        </authorList>
    </citation>
    <scope>NUCLEOTIDE SEQUENCE [LARGE SCALE GENOMIC DNA]</scope>
    <source>
        <strain evidence="2 3">GN2-R2</strain>
        <plasmid evidence="2 3">unnamed1</plasmid>
    </source>
</reference>
<geneLocation type="plasmid" evidence="2 3">
    <name>unnamed1</name>
</geneLocation>
<evidence type="ECO:0000313" key="3">
    <source>
        <dbReference type="Proteomes" id="UP000502415"/>
    </source>
</evidence>
<dbReference type="AlphaFoldDB" id="A0A7Z2W3C8"/>
<name>A0A7Z2W3C8_9BURK</name>
<dbReference type="KEGG" id="mfy:HH212_26750"/>
<organism evidence="2 3">
    <name type="scientific">Massilia forsythiae</name>
    <dbReference type="NCBI Taxonomy" id="2728020"/>
    <lineage>
        <taxon>Bacteria</taxon>
        <taxon>Pseudomonadati</taxon>
        <taxon>Pseudomonadota</taxon>
        <taxon>Betaproteobacteria</taxon>
        <taxon>Burkholderiales</taxon>
        <taxon>Oxalobacteraceae</taxon>
        <taxon>Telluria group</taxon>
        <taxon>Massilia</taxon>
    </lineage>
</organism>
<evidence type="ECO:0000313" key="2">
    <source>
        <dbReference type="EMBL" id="QJE03697.1"/>
    </source>
</evidence>
<dbReference type="Proteomes" id="UP000502415">
    <property type="component" value="Plasmid unnamed1"/>
</dbReference>
<feature type="compositionally biased region" description="Basic and acidic residues" evidence="1">
    <location>
        <begin position="348"/>
        <end position="357"/>
    </location>
</feature>
<proteinExistence type="predicted"/>
<keyword evidence="3" id="KW-1185">Reference proteome</keyword>
<feature type="region of interest" description="Disordered" evidence="1">
    <location>
        <begin position="331"/>
        <end position="361"/>
    </location>
</feature>
<dbReference type="EMBL" id="CP051686">
    <property type="protein sequence ID" value="QJE03697.1"/>
    <property type="molecule type" value="Genomic_DNA"/>
</dbReference>
<protein>
    <recommendedName>
        <fullName evidence="4">Helix-turn-helix domain-containing protein</fullName>
    </recommendedName>
</protein>
<sequence>MLNLTYNEMLSAYDDYPAPIRPYLLRAETHPLLREKLTKSFMRAFIDLLSRANIANPARPIWVRMDTTARRLGISAKTVSRAIALMTENAWLRPSEHHDGRNWQGKYAGREFILSAELRKIVGLPIDVAPLPPPSGPEAATDGSMGATCTNPAVEPSRPGSSAQVESSDGVEKSEGAEEGSGTAVDKSPSERTEMSDGLASFPQKPAENPGEQTKMSDGYIGVNNVFLKKEASLKSEAFIIETQGEKTIRIPADLAEMHTVFGISGKGICGLMRLAKEKCQRLQDVWKAKKDQLAKAGATGGRAVLYLRRLMSCGEDFAYIARNMIPSPPVTTEPVPASDAPVQRSHASGERPDARKPSSGSDLIDHLNLLEFGKTCAFRKFRHVSNGMTVRFYDGSADVSRGSTYEVYAGGMLVGLYRGVYRGNLVEVKE</sequence>
<keyword evidence="2" id="KW-0614">Plasmid</keyword>
<evidence type="ECO:0000256" key="1">
    <source>
        <dbReference type="SAM" id="MobiDB-lite"/>
    </source>
</evidence>